<evidence type="ECO:0000259" key="2">
    <source>
        <dbReference type="PROSITE" id="PS51337"/>
    </source>
</evidence>
<dbReference type="InterPro" id="IPR003759">
    <property type="entry name" value="Cbl-bd_cap"/>
</dbReference>
<dbReference type="AlphaFoldDB" id="A0A1M4Z3H9"/>
<dbReference type="PROSITE" id="PS51337">
    <property type="entry name" value="B12_BINDING_NTER"/>
    <property type="match status" value="1"/>
</dbReference>
<keyword evidence="4" id="KW-1185">Reference proteome</keyword>
<evidence type="ECO:0000313" key="4">
    <source>
        <dbReference type="Proteomes" id="UP000184076"/>
    </source>
</evidence>
<evidence type="ECO:0000259" key="1">
    <source>
        <dbReference type="PROSITE" id="PS51332"/>
    </source>
</evidence>
<dbReference type="GO" id="GO:0008705">
    <property type="term" value="F:methionine synthase activity"/>
    <property type="evidence" value="ECO:0007669"/>
    <property type="project" value="TreeGrafter"/>
</dbReference>
<dbReference type="SMART" id="SM01018">
    <property type="entry name" value="B12-binding_2"/>
    <property type="match status" value="1"/>
</dbReference>
<gene>
    <name evidence="3" type="ORF">SAMN02745206_01391</name>
</gene>
<dbReference type="RefSeq" id="WP_084076273.1">
    <property type="nucleotide sequence ID" value="NZ_FQVB01000011.1"/>
</dbReference>
<dbReference type="STRING" id="1121391.SAMN02745206_01391"/>
<dbReference type="PROSITE" id="PS51332">
    <property type="entry name" value="B12_BINDING"/>
    <property type="match status" value="1"/>
</dbReference>
<reference evidence="4" key="1">
    <citation type="submission" date="2016-11" db="EMBL/GenBank/DDBJ databases">
        <authorList>
            <person name="Varghese N."/>
            <person name="Submissions S."/>
        </authorList>
    </citation>
    <scope>NUCLEOTIDE SEQUENCE [LARGE SCALE GENOMIC DNA]</scope>
    <source>
        <strain evidence="4">DSM 9756</strain>
    </source>
</reference>
<name>A0A1M4Z3H9_9BACT</name>
<dbReference type="GO" id="GO:0005829">
    <property type="term" value="C:cytosol"/>
    <property type="evidence" value="ECO:0007669"/>
    <property type="project" value="TreeGrafter"/>
</dbReference>
<dbReference type="Pfam" id="PF02607">
    <property type="entry name" value="B12-binding_2"/>
    <property type="match status" value="1"/>
</dbReference>
<sequence>MVSRMTQLAALVADLQEKAALECVGEALAAGEDPLRIMEQCQEGLRLVGKRYEEGIYYISGLIMSGEIMRQVGELIFPVLERQVSADASGRILLGTVAGDIHFIGKNLLKVLLRCHGFTVRDAGEDVPAERFVELVQEFKPHAVGLSCLLTTAYDSLKDTVALLRRRPPAQGVPIVIGGRVDGKVCAYVKADHWAGDATTGIRLFQSLSAARVAVDRAP</sequence>
<dbReference type="InterPro" id="IPR036594">
    <property type="entry name" value="Meth_synthase_dom"/>
</dbReference>
<dbReference type="InterPro" id="IPR006158">
    <property type="entry name" value="Cobalamin-bd"/>
</dbReference>
<dbReference type="Gene3D" id="1.10.1240.10">
    <property type="entry name" value="Methionine synthase domain"/>
    <property type="match status" value="1"/>
</dbReference>
<dbReference type="Gene3D" id="3.40.50.280">
    <property type="entry name" value="Cobalamin-binding domain"/>
    <property type="match status" value="1"/>
</dbReference>
<dbReference type="InterPro" id="IPR036724">
    <property type="entry name" value="Cobalamin-bd_sf"/>
</dbReference>
<dbReference type="InterPro" id="IPR050554">
    <property type="entry name" value="Met_Synthase/Corrinoid"/>
</dbReference>
<feature type="domain" description="B12-binding N-terminal" evidence="2">
    <location>
        <begin position="1"/>
        <end position="88"/>
    </location>
</feature>
<dbReference type="SUPFAM" id="SSF47644">
    <property type="entry name" value="Methionine synthase domain"/>
    <property type="match status" value="1"/>
</dbReference>
<dbReference type="PANTHER" id="PTHR45833">
    <property type="entry name" value="METHIONINE SYNTHASE"/>
    <property type="match status" value="1"/>
</dbReference>
<dbReference type="GO" id="GO:0046872">
    <property type="term" value="F:metal ion binding"/>
    <property type="evidence" value="ECO:0007669"/>
    <property type="project" value="InterPro"/>
</dbReference>
<proteinExistence type="predicted"/>
<dbReference type="OrthoDB" id="9803687at2"/>
<accession>A0A1M4Z3H9</accession>
<dbReference type="Proteomes" id="UP000184076">
    <property type="component" value="Unassembled WGS sequence"/>
</dbReference>
<dbReference type="PANTHER" id="PTHR45833:SF2">
    <property type="entry name" value="BIFUNCTIONAL HOMOCYSTEINE S-METHYLTRANSFERASE_5,10-METHYLENETETRAHYDROFOLATE REDUCTASE"/>
    <property type="match status" value="1"/>
</dbReference>
<feature type="domain" description="B12-binding" evidence="1">
    <location>
        <begin position="89"/>
        <end position="219"/>
    </location>
</feature>
<dbReference type="SUPFAM" id="SSF52242">
    <property type="entry name" value="Cobalamin (vitamin B12)-binding domain"/>
    <property type="match status" value="1"/>
</dbReference>
<dbReference type="GO" id="GO:0031419">
    <property type="term" value="F:cobalamin binding"/>
    <property type="evidence" value="ECO:0007669"/>
    <property type="project" value="InterPro"/>
</dbReference>
<dbReference type="EMBL" id="FQVB01000011">
    <property type="protein sequence ID" value="SHF12609.1"/>
    <property type="molecule type" value="Genomic_DNA"/>
</dbReference>
<organism evidence="3 4">
    <name type="scientific">Desulfacinum infernum DSM 9756</name>
    <dbReference type="NCBI Taxonomy" id="1121391"/>
    <lineage>
        <taxon>Bacteria</taxon>
        <taxon>Pseudomonadati</taxon>
        <taxon>Thermodesulfobacteriota</taxon>
        <taxon>Syntrophobacteria</taxon>
        <taxon>Syntrophobacterales</taxon>
        <taxon>Syntrophobacteraceae</taxon>
        <taxon>Desulfacinum</taxon>
    </lineage>
</organism>
<evidence type="ECO:0000313" key="3">
    <source>
        <dbReference type="EMBL" id="SHF12609.1"/>
    </source>
</evidence>
<dbReference type="Pfam" id="PF02310">
    <property type="entry name" value="B12-binding"/>
    <property type="match status" value="1"/>
</dbReference>
<protein>
    <submittedName>
        <fullName evidence="3">Methanogenic corrinoid protein MtbC1</fullName>
    </submittedName>
</protein>